<name>A0AAN9RHM7_PHACN</name>
<gene>
    <name evidence="3" type="ORF">VNO80_06467</name>
</gene>
<dbReference type="PANTHER" id="PTHR33155">
    <property type="entry name" value="FANTASTIC FOUR-LIKE PROTEIN (DUF3049)"/>
    <property type="match status" value="1"/>
</dbReference>
<dbReference type="AlphaFoldDB" id="A0AAN9RHM7"/>
<reference evidence="3 4" key="1">
    <citation type="submission" date="2024-01" db="EMBL/GenBank/DDBJ databases">
        <title>The genomes of 5 underutilized Papilionoideae crops provide insights into root nodulation and disease resistanc.</title>
        <authorList>
            <person name="Jiang F."/>
        </authorList>
    </citation>
    <scope>NUCLEOTIDE SEQUENCE [LARGE SCALE GENOMIC DNA]</scope>
    <source>
        <strain evidence="3">JINMINGXINNONG_FW02</strain>
        <tissue evidence="3">Leaves</tissue>
    </source>
</reference>
<dbReference type="InterPro" id="IPR046431">
    <property type="entry name" value="FAF_dom"/>
</dbReference>
<dbReference type="PANTHER" id="PTHR33155:SF17">
    <property type="entry name" value="F2E2.18-RELATED"/>
    <property type="match status" value="1"/>
</dbReference>
<evidence type="ECO:0000259" key="2">
    <source>
        <dbReference type="Pfam" id="PF11250"/>
    </source>
</evidence>
<proteinExistence type="inferred from homology"/>
<keyword evidence="4" id="KW-1185">Reference proteome</keyword>
<protein>
    <recommendedName>
        <fullName evidence="2">FAF domain-containing protein</fullName>
    </recommendedName>
</protein>
<comment type="caution">
    <text evidence="3">The sequence shown here is derived from an EMBL/GenBank/DDBJ whole genome shotgun (WGS) entry which is preliminary data.</text>
</comment>
<dbReference type="Pfam" id="PF11250">
    <property type="entry name" value="FAF"/>
    <property type="match status" value="1"/>
</dbReference>
<organism evidence="3 4">
    <name type="scientific">Phaseolus coccineus</name>
    <name type="common">Scarlet runner bean</name>
    <name type="synonym">Phaseolus multiflorus</name>
    <dbReference type="NCBI Taxonomy" id="3886"/>
    <lineage>
        <taxon>Eukaryota</taxon>
        <taxon>Viridiplantae</taxon>
        <taxon>Streptophyta</taxon>
        <taxon>Embryophyta</taxon>
        <taxon>Tracheophyta</taxon>
        <taxon>Spermatophyta</taxon>
        <taxon>Magnoliopsida</taxon>
        <taxon>eudicotyledons</taxon>
        <taxon>Gunneridae</taxon>
        <taxon>Pentapetalae</taxon>
        <taxon>rosids</taxon>
        <taxon>fabids</taxon>
        <taxon>Fabales</taxon>
        <taxon>Fabaceae</taxon>
        <taxon>Papilionoideae</taxon>
        <taxon>50 kb inversion clade</taxon>
        <taxon>NPAAA clade</taxon>
        <taxon>indigoferoid/millettioid clade</taxon>
        <taxon>Phaseoleae</taxon>
        <taxon>Phaseolus</taxon>
    </lineage>
</organism>
<accession>A0AAN9RHM7</accession>
<dbReference type="EMBL" id="JAYMYR010000003">
    <property type="protein sequence ID" value="KAK7373071.1"/>
    <property type="molecule type" value="Genomic_DNA"/>
</dbReference>
<evidence type="ECO:0000256" key="1">
    <source>
        <dbReference type="ARBA" id="ARBA00008690"/>
    </source>
</evidence>
<feature type="domain" description="FAF" evidence="2">
    <location>
        <begin position="113"/>
        <end position="170"/>
    </location>
</feature>
<comment type="similarity">
    <text evidence="1">Belongs to the fantastic four family.</text>
</comment>
<evidence type="ECO:0000313" key="3">
    <source>
        <dbReference type="EMBL" id="KAK7373071.1"/>
    </source>
</evidence>
<evidence type="ECO:0000313" key="4">
    <source>
        <dbReference type="Proteomes" id="UP001374584"/>
    </source>
</evidence>
<dbReference type="Proteomes" id="UP001374584">
    <property type="component" value="Unassembled WGS sequence"/>
</dbReference>
<dbReference type="InterPro" id="IPR021410">
    <property type="entry name" value="FAF"/>
</dbReference>
<sequence>MCLLIREFEIFTGHWNESDSATREQKKPLETQTILEPKGIKVPSPFSSPSQAIMVLSSITIPPKSDGYICSESCMDLQNTDHVVDNHETYKSNKLGNEAKAMNNTKRKENRVFPPPIPLLARTQNLAPHMPWVLKRYYTSEGRLILKEKKVKHHEYFRAHRANGRLTLHLVNVSFDDYEEYFEETAPTSPHEEVCINNVTHDHTDIVTASNHKFDGVEEESVNKTSSVADEFSQEHDRDVVLDNGSGRVKRLNCSSVSSDPACNIFGVPLTASH</sequence>